<dbReference type="STRING" id="1628148.BI198_11980"/>
<dbReference type="Proteomes" id="UP000242258">
    <property type="component" value="Unassembled WGS sequence"/>
</dbReference>
<feature type="transmembrane region" description="Helical" evidence="1">
    <location>
        <begin position="382"/>
        <end position="410"/>
    </location>
</feature>
<evidence type="ECO:0008006" key="4">
    <source>
        <dbReference type="Google" id="ProtNLM"/>
    </source>
</evidence>
<dbReference type="EMBL" id="MKEK01000001">
    <property type="protein sequence ID" value="OEY70202.1"/>
    <property type="molecule type" value="Genomic_DNA"/>
</dbReference>
<evidence type="ECO:0000313" key="3">
    <source>
        <dbReference type="Proteomes" id="UP000242258"/>
    </source>
</evidence>
<comment type="caution">
    <text evidence="2">The sequence shown here is derived from an EMBL/GenBank/DDBJ whole genome shotgun (WGS) entry which is preliminary data.</text>
</comment>
<feature type="transmembrane region" description="Helical" evidence="1">
    <location>
        <begin position="133"/>
        <end position="158"/>
    </location>
</feature>
<dbReference type="RefSeq" id="WP_070049756.1">
    <property type="nucleotide sequence ID" value="NZ_CBCSDO010000008.1"/>
</dbReference>
<gene>
    <name evidence="2" type="ORF">BI198_11980</name>
</gene>
<feature type="transmembrane region" description="Helical" evidence="1">
    <location>
        <begin position="255"/>
        <end position="280"/>
    </location>
</feature>
<accession>A0A1E7Q7N4</accession>
<proteinExistence type="predicted"/>
<dbReference type="InterPro" id="IPR049504">
    <property type="entry name" value="O-antigen_lig"/>
</dbReference>
<keyword evidence="1" id="KW-0472">Membrane</keyword>
<keyword evidence="1" id="KW-1133">Transmembrane helix</keyword>
<feature type="transmembrane region" description="Helical" evidence="1">
    <location>
        <begin position="47"/>
        <end position="66"/>
    </location>
</feature>
<feature type="transmembrane region" description="Helical" evidence="1">
    <location>
        <begin position="206"/>
        <end position="223"/>
    </location>
</feature>
<dbReference type="AlphaFoldDB" id="A0A1E7Q7N4"/>
<feature type="transmembrane region" description="Helical" evidence="1">
    <location>
        <begin position="73"/>
        <end position="93"/>
    </location>
</feature>
<keyword evidence="3" id="KW-1185">Reference proteome</keyword>
<protein>
    <recommendedName>
        <fullName evidence="4">O-antigen polymerase</fullName>
    </recommendedName>
</protein>
<name>A0A1E7Q7N4_9GAMM</name>
<organism evidence="2 3">
    <name type="scientific">Rheinheimera salexigens</name>
    <dbReference type="NCBI Taxonomy" id="1628148"/>
    <lineage>
        <taxon>Bacteria</taxon>
        <taxon>Pseudomonadati</taxon>
        <taxon>Pseudomonadota</taxon>
        <taxon>Gammaproteobacteria</taxon>
        <taxon>Chromatiales</taxon>
        <taxon>Chromatiaceae</taxon>
        <taxon>Rheinheimera</taxon>
    </lineage>
</organism>
<sequence>MTKNKDVSWLNTSWPDRYADGFLCWLIPWFLLVDSVNGALLQSSGTSYGLAVGYKALILALMLLSLSQSQPKAVLLWAGAALLLLVGPALSSWQQSTNWLIADVQLVLKILSPLLGFYYFLSLRKHQPIAAQRLFYFTFALSAAVLLINMLLGISGLGYSAYQPLDNVQQSFLGIKGYFYSTNELSALLLVLTAALLSITWPISRWAYAIVSVLAIGMALLLLTKTGLFGCLLLVSIIPILFMQATFWREKRSILLTAVLLLALLFILVIVNFATLLQALGMYNKLQFVYQQRGISGILLSSRDFYAGQIWITVQQHYADWQSWLGVGQGGVALQLKKYFAELDWFDLFIFYGVAGVSVFIATFAVFITYSLKHIQLASGRIMLLLTIVLLAVSAVAGHVMTSGLLWLPWALCNALLIPSSEQQLRKICERHS</sequence>
<feature type="transmembrane region" description="Helical" evidence="1">
    <location>
        <begin position="349"/>
        <end position="370"/>
    </location>
</feature>
<dbReference type="OrthoDB" id="5759643at2"/>
<feature type="transmembrane region" description="Helical" evidence="1">
    <location>
        <begin position="229"/>
        <end position="248"/>
    </location>
</feature>
<evidence type="ECO:0000256" key="1">
    <source>
        <dbReference type="SAM" id="Phobius"/>
    </source>
</evidence>
<keyword evidence="1" id="KW-0812">Transmembrane</keyword>
<dbReference type="Pfam" id="PF13425">
    <property type="entry name" value="O-antigen_lig"/>
    <property type="match status" value="1"/>
</dbReference>
<feature type="transmembrane region" description="Helical" evidence="1">
    <location>
        <begin position="178"/>
        <end position="199"/>
    </location>
</feature>
<feature type="transmembrane region" description="Helical" evidence="1">
    <location>
        <begin position="21"/>
        <end position="41"/>
    </location>
</feature>
<reference evidence="3" key="1">
    <citation type="submission" date="2016-09" db="EMBL/GenBank/DDBJ databases">
        <authorList>
            <person name="Wan X."/>
            <person name="Hou S."/>
        </authorList>
    </citation>
    <scope>NUCLEOTIDE SEQUENCE [LARGE SCALE GENOMIC DNA]</scope>
    <source>
        <strain evidence="3">KH87</strain>
    </source>
</reference>
<evidence type="ECO:0000313" key="2">
    <source>
        <dbReference type="EMBL" id="OEY70202.1"/>
    </source>
</evidence>
<feature type="transmembrane region" description="Helical" evidence="1">
    <location>
        <begin position="99"/>
        <end position="121"/>
    </location>
</feature>